<evidence type="ECO:0000256" key="2">
    <source>
        <dbReference type="ARBA" id="ARBA00022963"/>
    </source>
</evidence>
<evidence type="ECO:0000313" key="4">
    <source>
        <dbReference type="EMBL" id="TDZ48678.1"/>
    </source>
</evidence>
<dbReference type="SUPFAM" id="SSF53474">
    <property type="entry name" value="alpha/beta-Hydrolases"/>
    <property type="match status" value="1"/>
</dbReference>
<dbReference type="PANTHER" id="PTHR10272">
    <property type="entry name" value="PLATELET-ACTIVATING FACTOR ACETYLHYDROLASE"/>
    <property type="match status" value="1"/>
</dbReference>
<dbReference type="RefSeq" id="WP_134050034.1">
    <property type="nucleotide sequence ID" value="NZ_PECB01000002.1"/>
</dbReference>
<reference evidence="4 5" key="1">
    <citation type="journal article" date="2019" name="Sci. Rep.">
        <title>Extended insight into the Mycobacterium chelonae-abscessus complex through whole genome sequencing of Mycobacterium salmoniphilum outbreak and Mycobacterium salmoniphilum-like strains.</title>
        <authorList>
            <person name="Behra P.R.K."/>
            <person name="Das S."/>
            <person name="Pettersson B.M.F."/>
            <person name="Shirreff L."/>
            <person name="DuCote T."/>
            <person name="Jacobsson K.G."/>
            <person name="Ennis D.G."/>
            <person name="Kirsebom L.A."/>
        </authorList>
    </citation>
    <scope>NUCLEOTIDE SEQUENCE [LARGE SCALE GENOMIC DNA]</scope>
    <source>
        <strain evidence="4 5">CCUG 63697</strain>
    </source>
</reference>
<dbReference type="GO" id="GO:0016042">
    <property type="term" value="P:lipid catabolic process"/>
    <property type="evidence" value="ECO:0007669"/>
    <property type="project" value="UniProtKB-KW"/>
</dbReference>
<dbReference type="EMBL" id="PECC01000028">
    <property type="protein sequence ID" value="TDZ48678.1"/>
    <property type="molecule type" value="Genomic_DNA"/>
</dbReference>
<proteinExistence type="predicted"/>
<dbReference type="PANTHER" id="PTHR10272:SF0">
    <property type="entry name" value="PLATELET-ACTIVATING FACTOR ACETYLHYDROLASE"/>
    <property type="match status" value="1"/>
</dbReference>
<accession>A0A4R8R2D0</accession>
<evidence type="ECO:0000256" key="3">
    <source>
        <dbReference type="ARBA" id="ARBA00023098"/>
    </source>
</evidence>
<organism evidence="4 5">
    <name type="scientific">Mycobacteroides franklinii</name>
    <dbReference type="NCBI Taxonomy" id="948102"/>
    <lineage>
        <taxon>Bacteria</taxon>
        <taxon>Bacillati</taxon>
        <taxon>Actinomycetota</taxon>
        <taxon>Actinomycetes</taxon>
        <taxon>Mycobacteriales</taxon>
        <taxon>Mycobacteriaceae</taxon>
        <taxon>Mycobacteroides</taxon>
    </lineage>
</organism>
<keyword evidence="2" id="KW-0442">Lipid degradation</keyword>
<dbReference type="AlphaFoldDB" id="A0A4R8R2D0"/>
<comment type="caution">
    <text evidence="4">The sequence shown here is derived from an EMBL/GenBank/DDBJ whole genome shotgun (WGS) entry which is preliminary data.</text>
</comment>
<evidence type="ECO:0000256" key="1">
    <source>
        <dbReference type="ARBA" id="ARBA00022801"/>
    </source>
</evidence>
<dbReference type="Proteomes" id="UP000295165">
    <property type="component" value="Unassembled WGS sequence"/>
</dbReference>
<gene>
    <name evidence="4" type="ORF">CCUG63697_03207</name>
</gene>
<dbReference type="InterPro" id="IPR017395">
    <property type="entry name" value="Chlorophyllase-like"/>
</dbReference>
<name>A0A4R8R2D0_9MYCO</name>
<dbReference type="InterPro" id="IPR029058">
    <property type="entry name" value="AB_hydrolase_fold"/>
</dbReference>
<dbReference type="GO" id="GO:0003847">
    <property type="term" value="F:1-alkyl-2-acetylglycerophosphocholine esterase activity"/>
    <property type="evidence" value="ECO:0007669"/>
    <property type="project" value="TreeGrafter"/>
</dbReference>
<keyword evidence="5" id="KW-1185">Reference proteome</keyword>
<keyword evidence="3" id="KW-0443">Lipid metabolism</keyword>
<sequence>MTQTTHGVDTVGTTIAIRPVVLAAPNRGDDLQVRVTAPLTGEDLPVVVFSHGFGFSMDAYGPIVDVWAANGFVVIQPTHLDSVSLGLAPDDPRGPRIWRYRIEDLGQVLDELDTIVAAVPGLMGRVDANRVAAAGHSYGATTASALLGARVLGPAGDPAEDFTDPRVSAGVLLCLAGVAGDDLTPLARQLFSFMNPSFDHLGAPALIAAGDADQSMLSTRGPDWWADAYQQSPGEKSLLTLFGAEHGLGAIHAYGTIPQTTAENPATVALVQRATTAYLRTALGVDETSWPALQATLAAEPEPAGRLDSK</sequence>
<keyword evidence="1" id="KW-0378">Hydrolase</keyword>
<dbReference type="Pfam" id="PF07224">
    <property type="entry name" value="Chlorophyllase"/>
    <property type="match status" value="1"/>
</dbReference>
<evidence type="ECO:0000313" key="5">
    <source>
        <dbReference type="Proteomes" id="UP000295165"/>
    </source>
</evidence>
<protein>
    <submittedName>
        <fullName evidence="4">Esterase</fullName>
    </submittedName>
</protein>
<dbReference type="Gene3D" id="3.40.50.1820">
    <property type="entry name" value="alpha/beta hydrolase"/>
    <property type="match status" value="1"/>
</dbReference>